<organism evidence="3 4">
    <name type="scientific">Eiseniibacteriota bacterium</name>
    <dbReference type="NCBI Taxonomy" id="2212470"/>
    <lineage>
        <taxon>Bacteria</taxon>
        <taxon>Candidatus Eiseniibacteriota</taxon>
    </lineage>
</organism>
<dbReference type="EMBL" id="VBPA01000023">
    <property type="protein sequence ID" value="TMQ73104.1"/>
    <property type="molecule type" value="Genomic_DNA"/>
</dbReference>
<feature type="compositionally biased region" description="Basic residues" evidence="1">
    <location>
        <begin position="60"/>
        <end position="75"/>
    </location>
</feature>
<name>A0A538UB53_UNCEI</name>
<accession>A0A538UB53</accession>
<dbReference type="Pfam" id="PF13240">
    <property type="entry name" value="Zn_Ribbon_1"/>
    <property type="match status" value="1"/>
</dbReference>
<proteinExistence type="predicted"/>
<feature type="region of interest" description="Disordered" evidence="1">
    <location>
        <begin position="95"/>
        <end position="229"/>
    </location>
</feature>
<dbReference type="InterPro" id="IPR026870">
    <property type="entry name" value="Zinc_ribbon_dom"/>
</dbReference>
<comment type="caution">
    <text evidence="3">The sequence shown here is derived from an EMBL/GenBank/DDBJ whole genome shotgun (WGS) entry which is preliminary data.</text>
</comment>
<feature type="compositionally biased region" description="Basic and acidic residues" evidence="1">
    <location>
        <begin position="8"/>
        <end position="20"/>
    </location>
</feature>
<sequence>MAARTRSLKREDVGRSARPVRIEWRSSVIGSDDGGTSVTPGTEVGSDTSGTLTSRPKTDKVRRRPRETKPLPHCRRCGRRLDPKWAFCPYCGAAESEPEADDPASADPPLASGACAAASSARADPFGSIDPRASAHHQDGRERSPHTHRKADREQSPHPSGPRDFEDLDLLRSQRKDAPFRVRRHPVPHGRARENQRIPDALDESGKSPRSSVRGRVADDRLRRIQARA</sequence>
<feature type="compositionally biased region" description="Polar residues" evidence="1">
    <location>
        <begin position="34"/>
        <end position="55"/>
    </location>
</feature>
<feature type="region of interest" description="Disordered" evidence="1">
    <location>
        <begin position="1"/>
        <end position="20"/>
    </location>
</feature>
<feature type="region of interest" description="Disordered" evidence="1">
    <location>
        <begin position="25"/>
        <end position="75"/>
    </location>
</feature>
<evidence type="ECO:0000313" key="4">
    <source>
        <dbReference type="Proteomes" id="UP000319836"/>
    </source>
</evidence>
<dbReference type="Proteomes" id="UP000319836">
    <property type="component" value="Unassembled WGS sequence"/>
</dbReference>
<feature type="domain" description="Zinc-ribbon" evidence="2">
    <location>
        <begin position="73"/>
        <end position="93"/>
    </location>
</feature>
<evidence type="ECO:0000259" key="2">
    <source>
        <dbReference type="Pfam" id="PF13240"/>
    </source>
</evidence>
<dbReference type="AlphaFoldDB" id="A0A538UB53"/>
<feature type="compositionally biased region" description="Low complexity" evidence="1">
    <location>
        <begin position="105"/>
        <end position="123"/>
    </location>
</feature>
<reference evidence="3 4" key="1">
    <citation type="journal article" date="2019" name="Nat. Microbiol.">
        <title>Mediterranean grassland soil C-N compound turnover is dependent on rainfall and depth, and is mediated by genomically divergent microorganisms.</title>
        <authorList>
            <person name="Diamond S."/>
            <person name="Andeer P.F."/>
            <person name="Li Z."/>
            <person name="Crits-Christoph A."/>
            <person name="Burstein D."/>
            <person name="Anantharaman K."/>
            <person name="Lane K.R."/>
            <person name="Thomas B.C."/>
            <person name="Pan C."/>
            <person name="Northen T.R."/>
            <person name="Banfield J.F."/>
        </authorList>
    </citation>
    <scope>NUCLEOTIDE SEQUENCE [LARGE SCALE GENOMIC DNA]</scope>
    <source>
        <strain evidence="3">WS_10</strain>
    </source>
</reference>
<protein>
    <submittedName>
        <fullName evidence="3">Zinc-ribbon domain-containing protein</fullName>
    </submittedName>
</protein>
<gene>
    <name evidence="3" type="ORF">E6K80_00955</name>
</gene>
<evidence type="ECO:0000313" key="3">
    <source>
        <dbReference type="EMBL" id="TMQ73104.1"/>
    </source>
</evidence>
<feature type="compositionally biased region" description="Basic residues" evidence="1">
    <location>
        <begin position="181"/>
        <end position="190"/>
    </location>
</feature>
<feature type="compositionally biased region" description="Basic and acidic residues" evidence="1">
    <location>
        <begin position="136"/>
        <end position="180"/>
    </location>
</feature>
<evidence type="ECO:0000256" key="1">
    <source>
        <dbReference type="SAM" id="MobiDB-lite"/>
    </source>
</evidence>